<dbReference type="GO" id="GO:0005516">
    <property type="term" value="F:calmodulin binding"/>
    <property type="evidence" value="ECO:0007669"/>
    <property type="project" value="UniProtKB-KW"/>
</dbReference>
<dbReference type="AlphaFoldDB" id="A0A445C4S6"/>
<reference evidence="3 4" key="1">
    <citation type="submission" date="2019-01" db="EMBL/GenBank/DDBJ databases">
        <title>Sequencing of cultivated peanut Arachis hypogaea provides insights into genome evolution and oil improvement.</title>
        <authorList>
            <person name="Chen X."/>
        </authorList>
    </citation>
    <scope>NUCLEOTIDE SEQUENCE [LARGE SCALE GENOMIC DNA]</scope>
    <source>
        <strain evidence="4">cv. Fuhuasheng</strain>
        <tissue evidence="3">Leaves</tissue>
    </source>
</reference>
<accession>A0A445C4S6</accession>
<comment type="caution">
    <text evidence="3">The sequence shown here is derived from an EMBL/GenBank/DDBJ whole genome shotgun (WGS) entry which is preliminary data.</text>
</comment>
<dbReference type="Proteomes" id="UP000289738">
    <property type="component" value="Chromosome A07"/>
</dbReference>
<evidence type="ECO:0000256" key="1">
    <source>
        <dbReference type="ARBA" id="ARBA00022860"/>
    </source>
</evidence>
<evidence type="ECO:0000313" key="3">
    <source>
        <dbReference type="EMBL" id="RYR45932.1"/>
    </source>
</evidence>
<protein>
    <recommendedName>
        <fullName evidence="5">Protein IQ-DOMAIN</fullName>
    </recommendedName>
</protein>
<gene>
    <name evidence="3" type="ORF">Ahy_A07g031701</name>
</gene>
<dbReference type="STRING" id="3818.A0A445C4S6"/>
<keyword evidence="4" id="KW-1185">Reference proteome</keyword>
<name>A0A445C4S6_ARAHY</name>
<dbReference type="PANTHER" id="PTHR32295:SF15">
    <property type="entry name" value="PROTEIN IQ-DOMAIN 33"/>
    <property type="match status" value="1"/>
</dbReference>
<sequence length="419" mass="48061">MGFTGELVRSVFSRNRSAASYESKGRRNSTENRRWGSVRSYLCGNEFNSVVAEEDSASLKSSEVTVTQPIIQENLSDREDAKSEETVENVIEQEEMPNSSSSTFLSEEAAAIRIQSAYRSFLLRRRNDEIGTNNGEVQLNLVTESPDRKSMGTSIEVQTANSAEIFSAEGEKLSIYQRIHRRTRSHITKQKEEWDDSTVSSYVSKMRMQNRMEASTRRERALAYAFSQQLRICSKRRPTKYNSIESNMSWSWLERWMATRVPDTASLSVESHALKQHDPLNSNFTIKTRFLDAASGEEKESCGSNEVLPHFDSYSVNSREENCSIKSPRSKTNFKARRTVSRRKTVPSYQFLEEQPKVYSFGIFSISMIHDFPSSYARKKAQTMQARMLSKNQKHVGRKMKLKLKLGLPKNFKIPMSNF</sequence>
<organism evidence="3 4">
    <name type="scientific">Arachis hypogaea</name>
    <name type="common">Peanut</name>
    <dbReference type="NCBI Taxonomy" id="3818"/>
    <lineage>
        <taxon>Eukaryota</taxon>
        <taxon>Viridiplantae</taxon>
        <taxon>Streptophyta</taxon>
        <taxon>Embryophyta</taxon>
        <taxon>Tracheophyta</taxon>
        <taxon>Spermatophyta</taxon>
        <taxon>Magnoliopsida</taxon>
        <taxon>eudicotyledons</taxon>
        <taxon>Gunneridae</taxon>
        <taxon>Pentapetalae</taxon>
        <taxon>rosids</taxon>
        <taxon>fabids</taxon>
        <taxon>Fabales</taxon>
        <taxon>Fabaceae</taxon>
        <taxon>Papilionoideae</taxon>
        <taxon>50 kb inversion clade</taxon>
        <taxon>dalbergioids sensu lato</taxon>
        <taxon>Dalbergieae</taxon>
        <taxon>Pterocarpus clade</taxon>
        <taxon>Arachis</taxon>
    </lineage>
</organism>
<evidence type="ECO:0000256" key="2">
    <source>
        <dbReference type="ARBA" id="ARBA00024341"/>
    </source>
</evidence>
<evidence type="ECO:0008006" key="5">
    <source>
        <dbReference type="Google" id="ProtNLM"/>
    </source>
</evidence>
<proteinExistence type="inferred from homology"/>
<dbReference type="PANTHER" id="PTHR32295">
    <property type="entry name" value="IQ-DOMAIN 5-RELATED"/>
    <property type="match status" value="1"/>
</dbReference>
<evidence type="ECO:0000313" key="4">
    <source>
        <dbReference type="Proteomes" id="UP000289738"/>
    </source>
</evidence>
<dbReference type="PROSITE" id="PS50096">
    <property type="entry name" value="IQ"/>
    <property type="match status" value="1"/>
</dbReference>
<keyword evidence="1" id="KW-0112">Calmodulin-binding</keyword>
<comment type="similarity">
    <text evidence="2">Belongs to the IQD family.</text>
</comment>
<dbReference type="EMBL" id="SDMP01000007">
    <property type="protein sequence ID" value="RYR45932.1"/>
    <property type="molecule type" value="Genomic_DNA"/>
</dbReference>